<dbReference type="PANTHER" id="PTHR21329">
    <property type="entry name" value="PHOSPHATIDYLINOSITOL N-ACETYLGLUCOSAMINYLTRANSFERASE SUBUNIT Q-RELATED"/>
    <property type="match status" value="1"/>
</dbReference>
<feature type="transmembrane region" description="Helical" evidence="2">
    <location>
        <begin position="550"/>
        <end position="570"/>
    </location>
</feature>
<feature type="compositionally biased region" description="Basic and acidic residues" evidence="1">
    <location>
        <begin position="315"/>
        <end position="325"/>
    </location>
</feature>
<evidence type="ECO:0000256" key="1">
    <source>
        <dbReference type="SAM" id="MobiDB-lite"/>
    </source>
</evidence>
<proteinExistence type="predicted"/>
<feature type="transmembrane region" description="Helical" evidence="2">
    <location>
        <begin position="628"/>
        <end position="649"/>
    </location>
</feature>
<dbReference type="GO" id="GO:0005783">
    <property type="term" value="C:endoplasmic reticulum"/>
    <property type="evidence" value="ECO:0007669"/>
    <property type="project" value="TreeGrafter"/>
</dbReference>
<dbReference type="GO" id="GO:0016020">
    <property type="term" value="C:membrane"/>
    <property type="evidence" value="ECO:0007669"/>
    <property type="project" value="InterPro"/>
</dbReference>
<dbReference type="AlphaFoldDB" id="A0A3P3YN37"/>
<dbReference type="EMBL" id="OVEO01000018">
    <property type="protein sequence ID" value="SPR01618.1"/>
    <property type="molecule type" value="Genomic_DNA"/>
</dbReference>
<name>A0A3P3YN37_PLABS</name>
<reference evidence="3 4" key="1">
    <citation type="submission" date="2018-03" db="EMBL/GenBank/DDBJ databases">
        <authorList>
            <person name="Fogelqvist J."/>
        </authorList>
    </citation>
    <scope>NUCLEOTIDE SEQUENCE [LARGE SCALE GENOMIC DNA]</scope>
</reference>
<organism evidence="3 4">
    <name type="scientific">Plasmodiophora brassicae</name>
    <name type="common">Clubroot disease agent</name>
    <dbReference type="NCBI Taxonomy" id="37360"/>
    <lineage>
        <taxon>Eukaryota</taxon>
        <taxon>Sar</taxon>
        <taxon>Rhizaria</taxon>
        <taxon>Endomyxa</taxon>
        <taxon>Phytomyxea</taxon>
        <taxon>Plasmodiophorida</taxon>
        <taxon>Plasmodiophoridae</taxon>
        <taxon>Plasmodiophora</taxon>
    </lineage>
</organism>
<dbReference type="Proteomes" id="UP000290189">
    <property type="component" value="Unassembled WGS sequence"/>
</dbReference>
<evidence type="ECO:0000313" key="3">
    <source>
        <dbReference type="EMBL" id="SPR01618.1"/>
    </source>
</evidence>
<dbReference type="GO" id="GO:0006506">
    <property type="term" value="P:GPI anchor biosynthetic process"/>
    <property type="evidence" value="ECO:0007669"/>
    <property type="project" value="InterPro"/>
</dbReference>
<evidence type="ECO:0000256" key="2">
    <source>
        <dbReference type="SAM" id="Phobius"/>
    </source>
</evidence>
<protein>
    <submittedName>
        <fullName evidence="3">Uncharacterized protein</fullName>
    </submittedName>
</protein>
<accession>A0A3P3YN37</accession>
<keyword evidence="2" id="KW-0472">Membrane</keyword>
<feature type="transmembrane region" description="Helical" evidence="2">
    <location>
        <begin position="591"/>
        <end position="622"/>
    </location>
</feature>
<dbReference type="InterPro" id="IPR007720">
    <property type="entry name" value="PigQ/GPI1"/>
</dbReference>
<gene>
    <name evidence="3" type="ORF">PLBR_LOCUS8833</name>
</gene>
<evidence type="ECO:0000313" key="4">
    <source>
        <dbReference type="Proteomes" id="UP000290189"/>
    </source>
</evidence>
<dbReference type="PANTHER" id="PTHR21329:SF3">
    <property type="entry name" value="PHOSPHATIDYLINOSITOL N-ACETYLGLUCOSAMINYLTRANSFERASE SUBUNIT Q"/>
    <property type="match status" value="1"/>
</dbReference>
<dbReference type="Pfam" id="PF05024">
    <property type="entry name" value="Gpi1"/>
    <property type="match status" value="1"/>
</dbReference>
<sequence>MRHASGLSVRVVCVAPTVADASGLTVRQGAAPPLTAASYVQLPTVPHVQLPTVLRNPDWSLVGQTGFRIAAVGRGRAAMPERTMLSMIGRSDSRRSVSSPSVQKSFVSKLYWPECSGRGVAPGLLIGWNIRNFVACVVAVVPGNDLAVLERALSQLMRDPGLARLWVHTMCPPTVIGNCVDSAAASTSVDPVIEDRMRTANFWATVDVSATLPSLTNVYCCGFLYKTCSQILLYNLPAHSNAYLSDERFTFDPSAATAISSDNTNVTDLQFVLRQINAAAKVEELLYDALASSGPDSASTSPRRSSASASLRQRRLPDKRSDDRAPTATSSRPASWLTRCSTNAGRVTWFLFRVVFSIIQLAMNAPMPQLVGGGRLKDRSAVLQQLDRRISELTQLMEFWLHSRATTWQTKCEATITFIRFWSSLSQLLADIIAGLLIGVLLRGYSAEFLQGIHVAGQILHVDVLRRQIIWLMGFPAGMKLNLPLDQALGAMVLYEIDFWNSITTVLTPLEPMIISLVSIVGATGASMSVACAIDLLSTMTTHILFVHTAFSRLYSLALSALSALSKLFSGKKHNILQHRIDSCHFEVDQLLLGTILFTLIFFLFPTVAIYYLFFAIVRFLIMLVEALLWMVMCFFNFFPFFELGVYFVDRGRLPSGIRLEVLDNSTSQCAYLRLHNSEIPIGTIFENYVLGMQRLLQRYSLGASLRGLLYGLPIPVQAAVQDEEEDVYMDFSPGITGFWIFLKTHLNQDSSASWPAAN</sequence>
<keyword evidence="3" id="KW-0496">Mitochondrion</keyword>
<keyword evidence="2" id="KW-0812">Transmembrane</keyword>
<feature type="region of interest" description="Disordered" evidence="1">
    <location>
        <begin position="292"/>
        <end position="332"/>
    </location>
</feature>
<feature type="transmembrane region" description="Helical" evidence="2">
    <location>
        <begin position="514"/>
        <end position="538"/>
    </location>
</feature>
<geneLocation type="mitochondrion" evidence="3"/>
<keyword evidence="2" id="KW-1133">Transmembrane helix</keyword>
<feature type="compositionally biased region" description="Low complexity" evidence="1">
    <location>
        <begin position="297"/>
        <end position="311"/>
    </location>
</feature>